<dbReference type="InterPro" id="IPR001594">
    <property type="entry name" value="Palmitoyltrfase_DHHC"/>
</dbReference>
<comment type="similarity">
    <text evidence="7">Belongs to the DHHC palmitoyltransferase family.</text>
</comment>
<dbReference type="GeneTree" id="ENSGT00940000161608"/>
<feature type="transmembrane region" description="Helical" evidence="7">
    <location>
        <begin position="240"/>
        <end position="266"/>
    </location>
</feature>
<evidence type="ECO:0000256" key="3">
    <source>
        <dbReference type="ARBA" id="ARBA00022692"/>
    </source>
</evidence>
<dbReference type="GO" id="GO:0005794">
    <property type="term" value="C:Golgi apparatus"/>
    <property type="evidence" value="ECO:0007669"/>
    <property type="project" value="TreeGrafter"/>
</dbReference>
<dbReference type="PANTHER" id="PTHR22883:SF22">
    <property type="entry name" value="PALMITOYLTRANSFERASE ZDHHC11-RELATED"/>
    <property type="match status" value="1"/>
</dbReference>
<dbReference type="Pfam" id="PF01529">
    <property type="entry name" value="DHHC"/>
    <property type="match status" value="1"/>
</dbReference>
<dbReference type="EC" id="2.3.1.225" evidence="7"/>
<dbReference type="GO" id="GO:0019706">
    <property type="term" value="F:protein-cysteine S-palmitoyltransferase activity"/>
    <property type="evidence" value="ECO:0007669"/>
    <property type="project" value="UniProtKB-EC"/>
</dbReference>
<proteinExistence type="inferred from homology"/>
<keyword evidence="10" id="KW-1185">Reference proteome</keyword>
<evidence type="ECO:0000313" key="10">
    <source>
        <dbReference type="Proteomes" id="UP000261540"/>
    </source>
</evidence>
<dbReference type="PROSITE" id="PS50216">
    <property type="entry name" value="DHHC"/>
    <property type="match status" value="1"/>
</dbReference>
<name>A0A3B3Q4K4_9TELE</name>
<dbReference type="PANTHER" id="PTHR22883">
    <property type="entry name" value="ZINC FINGER DHHC DOMAIN CONTAINING PROTEIN"/>
    <property type="match status" value="1"/>
</dbReference>
<dbReference type="InterPro" id="IPR039859">
    <property type="entry name" value="PFA4/ZDH16/20/ERF2-like"/>
</dbReference>
<keyword evidence="2 7" id="KW-0808">Transferase</keyword>
<dbReference type="GO" id="GO:0006612">
    <property type="term" value="P:protein targeting to membrane"/>
    <property type="evidence" value="ECO:0007669"/>
    <property type="project" value="TreeGrafter"/>
</dbReference>
<feature type="transmembrane region" description="Helical" evidence="7">
    <location>
        <begin position="79"/>
        <end position="102"/>
    </location>
</feature>
<evidence type="ECO:0000256" key="2">
    <source>
        <dbReference type="ARBA" id="ARBA00022679"/>
    </source>
</evidence>
<feature type="transmembrane region" description="Helical" evidence="7">
    <location>
        <begin position="176"/>
        <end position="202"/>
    </location>
</feature>
<keyword evidence="3 7" id="KW-0812">Transmembrane</keyword>
<evidence type="ECO:0000256" key="6">
    <source>
        <dbReference type="ARBA" id="ARBA00023315"/>
    </source>
</evidence>
<dbReference type="STRING" id="1676925.ENSPKIP00000000789"/>
<organism evidence="9 10">
    <name type="scientific">Paramormyrops kingsleyae</name>
    <dbReference type="NCBI Taxonomy" id="1676925"/>
    <lineage>
        <taxon>Eukaryota</taxon>
        <taxon>Metazoa</taxon>
        <taxon>Chordata</taxon>
        <taxon>Craniata</taxon>
        <taxon>Vertebrata</taxon>
        <taxon>Euteleostomi</taxon>
        <taxon>Actinopterygii</taxon>
        <taxon>Neopterygii</taxon>
        <taxon>Teleostei</taxon>
        <taxon>Osteoglossocephala</taxon>
        <taxon>Osteoglossomorpha</taxon>
        <taxon>Osteoglossiformes</taxon>
        <taxon>Mormyridae</taxon>
        <taxon>Paramormyrops</taxon>
    </lineage>
</organism>
<keyword evidence="5 7" id="KW-0472">Membrane</keyword>
<evidence type="ECO:0000259" key="8">
    <source>
        <dbReference type="Pfam" id="PF01529"/>
    </source>
</evidence>
<feature type="transmembrane region" description="Helical" evidence="7">
    <location>
        <begin position="52"/>
        <end position="73"/>
    </location>
</feature>
<reference evidence="9" key="2">
    <citation type="submission" date="2025-09" db="UniProtKB">
        <authorList>
            <consortium name="Ensembl"/>
        </authorList>
    </citation>
    <scope>IDENTIFICATION</scope>
</reference>
<comment type="catalytic activity">
    <reaction evidence="7">
        <text>L-cysteinyl-[protein] + hexadecanoyl-CoA = S-hexadecanoyl-L-cysteinyl-[protein] + CoA</text>
        <dbReference type="Rhea" id="RHEA:36683"/>
        <dbReference type="Rhea" id="RHEA-COMP:10131"/>
        <dbReference type="Rhea" id="RHEA-COMP:11032"/>
        <dbReference type="ChEBI" id="CHEBI:29950"/>
        <dbReference type="ChEBI" id="CHEBI:57287"/>
        <dbReference type="ChEBI" id="CHEBI:57379"/>
        <dbReference type="ChEBI" id="CHEBI:74151"/>
        <dbReference type="EC" id="2.3.1.225"/>
    </reaction>
</comment>
<dbReference type="Ensembl" id="ENSPKIT00000024689.1">
    <property type="protein sequence ID" value="ENSPKIP00000000789.1"/>
    <property type="gene ID" value="ENSPKIG00000019317.1"/>
</dbReference>
<evidence type="ECO:0000256" key="7">
    <source>
        <dbReference type="RuleBase" id="RU079119"/>
    </source>
</evidence>
<dbReference type="Proteomes" id="UP000261540">
    <property type="component" value="Unplaced"/>
</dbReference>
<evidence type="ECO:0000313" key="9">
    <source>
        <dbReference type="Ensembl" id="ENSPKIP00000000789.1"/>
    </source>
</evidence>
<comment type="subcellular location">
    <subcellularLocation>
        <location evidence="1">Membrane</location>
        <topology evidence="1">Multi-pass membrane protein</topology>
    </subcellularLocation>
</comment>
<dbReference type="AlphaFoldDB" id="A0A3B3Q4K4"/>
<reference evidence="9" key="1">
    <citation type="submission" date="2025-08" db="UniProtKB">
        <authorList>
            <consortium name="Ensembl"/>
        </authorList>
    </citation>
    <scope>IDENTIFICATION</scope>
</reference>
<keyword evidence="6 7" id="KW-0012">Acyltransferase</keyword>
<evidence type="ECO:0000256" key="1">
    <source>
        <dbReference type="ARBA" id="ARBA00004141"/>
    </source>
</evidence>
<sequence>MLTFFLPFQMNAFARRLRRTAPSSGDCHNELVTPPAHSRVNGWSLPLHSFQLIGWLVYSYMAVVAFGIYIPLLPPPWASAVYAVVGITFLFHLVAHLLAVSIDPADPSVRARKNYSLPMPVLDRKKHPHVIQNLHCHLCEVDVGSRVKHCSNCNKCIADFDHHCKWLNNCVGGKNYWCFFVTVASAALGLLVLLLLVLFIFIEAMANPALLRTSPHFDSIRENGTWLVFLPLVPLETSQAGLLVLAFATFLLALVSFLLLGHLLGFHIYLLTRNMSTYDYVVKQRHTNAPREKLETAAQSASSKSVSVQHLPHVETTIDCDAPLPGKTSALRYQDKGQIAGPLSAAFCTEMDGLRQNPGNAVTSFPHLPKSHSQRLPGGVNADDAVFWRQGKDEWMAAQGFPRRVSGEGAPVAQNPLGSSVMKPMVDHQQQQMTLPPQELP</sequence>
<accession>A0A3B3Q4K4</accession>
<dbReference type="GO" id="GO:0016020">
    <property type="term" value="C:membrane"/>
    <property type="evidence" value="ECO:0007669"/>
    <property type="project" value="UniProtKB-SubCell"/>
</dbReference>
<keyword evidence="4 7" id="KW-1133">Transmembrane helix</keyword>
<dbReference type="GO" id="GO:0005783">
    <property type="term" value="C:endoplasmic reticulum"/>
    <property type="evidence" value="ECO:0007669"/>
    <property type="project" value="TreeGrafter"/>
</dbReference>
<protein>
    <recommendedName>
        <fullName evidence="7">Palmitoyltransferase</fullName>
        <ecNumber evidence="7">2.3.1.225</ecNumber>
    </recommendedName>
</protein>
<feature type="domain" description="Palmitoyltransferase DHHC" evidence="8">
    <location>
        <begin position="132"/>
        <end position="283"/>
    </location>
</feature>
<comment type="domain">
    <text evidence="7">The DHHC domain is required for palmitoyltransferase activity.</text>
</comment>
<evidence type="ECO:0000256" key="4">
    <source>
        <dbReference type="ARBA" id="ARBA00022989"/>
    </source>
</evidence>
<evidence type="ECO:0000256" key="5">
    <source>
        <dbReference type="ARBA" id="ARBA00023136"/>
    </source>
</evidence>